<evidence type="ECO:0000256" key="2">
    <source>
        <dbReference type="ARBA" id="ARBA00022679"/>
    </source>
</evidence>
<comment type="subcellular location">
    <subcellularLocation>
        <location evidence="1">Nucleus</location>
    </subcellularLocation>
</comment>
<dbReference type="PROSITE" id="PS50173">
    <property type="entry name" value="UMUC"/>
    <property type="match status" value="1"/>
</dbReference>
<dbReference type="GO" id="GO:0005634">
    <property type="term" value="C:nucleus"/>
    <property type="evidence" value="ECO:0007669"/>
    <property type="project" value="UniProtKB-SubCell"/>
</dbReference>
<dbReference type="GO" id="GO:0005657">
    <property type="term" value="C:replication fork"/>
    <property type="evidence" value="ECO:0007669"/>
    <property type="project" value="TreeGrafter"/>
</dbReference>
<keyword evidence="7" id="KW-0234">DNA repair</keyword>
<keyword evidence="8" id="KW-0539">Nucleus</keyword>
<dbReference type="InterPro" id="IPR001126">
    <property type="entry name" value="UmuC"/>
</dbReference>
<evidence type="ECO:0000256" key="7">
    <source>
        <dbReference type="ARBA" id="ARBA00023204"/>
    </source>
</evidence>
<dbReference type="GO" id="GO:0046872">
    <property type="term" value="F:metal ion binding"/>
    <property type="evidence" value="ECO:0007669"/>
    <property type="project" value="UniProtKB-KW"/>
</dbReference>
<evidence type="ECO:0000313" key="11">
    <source>
        <dbReference type="WBParaSite" id="Hba_17819"/>
    </source>
</evidence>
<dbReference type="PANTHER" id="PTHR45873:SF1">
    <property type="entry name" value="DNA POLYMERASE ETA"/>
    <property type="match status" value="1"/>
</dbReference>
<keyword evidence="5" id="KW-0227">DNA damage</keyword>
<dbReference type="FunFam" id="3.40.1170.60:FF:000003">
    <property type="entry name" value="DNA polymerase eta"/>
    <property type="match status" value="1"/>
</dbReference>
<keyword evidence="4" id="KW-0479">Metal-binding</keyword>
<accession>A0A1I7XKH7</accession>
<reference evidence="11" key="1">
    <citation type="submission" date="2016-11" db="UniProtKB">
        <authorList>
            <consortium name="WormBaseParasite"/>
        </authorList>
    </citation>
    <scope>IDENTIFICATION</scope>
</reference>
<organism evidence="10 11">
    <name type="scientific">Heterorhabditis bacteriophora</name>
    <name type="common">Entomopathogenic nematode worm</name>
    <dbReference type="NCBI Taxonomy" id="37862"/>
    <lineage>
        <taxon>Eukaryota</taxon>
        <taxon>Metazoa</taxon>
        <taxon>Ecdysozoa</taxon>
        <taxon>Nematoda</taxon>
        <taxon>Chromadorea</taxon>
        <taxon>Rhabditida</taxon>
        <taxon>Rhabditina</taxon>
        <taxon>Rhabditomorpha</taxon>
        <taxon>Strongyloidea</taxon>
        <taxon>Heterorhabditidae</taxon>
        <taxon>Heterorhabditis</taxon>
    </lineage>
</organism>
<dbReference type="Pfam" id="PF00817">
    <property type="entry name" value="IMS"/>
    <property type="match status" value="1"/>
</dbReference>
<dbReference type="GO" id="GO:0009314">
    <property type="term" value="P:response to radiation"/>
    <property type="evidence" value="ECO:0007669"/>
    <property type="project" value="TreeGrafter"/>
</dbReference>
<keyword evidence="2" id="KW-0808">Transferase</keyword>
<dbReference type="GO" id="GO:0035861">
    <property type="term" value="C:site of double-strand break"/>
    <property type="evidence" value="ECO:0007669"/>
    <property type="project" value="TreeGrafter"/>
</dbReference>
<dbReference type="GO" id="GO:0006281">
    <property type="term" value="P:DNA repair"/>
    <property type="evidence" value="ECO:0007669"/>
    <property type="project" value="UniProtKB-KW"/>
</dbReference>
<protein>
    <submittedName>
        <fullName evidence="11">UmuC domain-containing protein</fullName>
    </submittedName>
</protein>
<evidence type="ECO:0000256" key="4">
    <source>
        <dbReference type="ARBA" id="ARBA00022723"/>
    </source>
</evidence>
<dbReference type="InterPro" id="IPR043502">
    <property type="entry name" value="DNA/RNA_pol_sf"/>
</dbReference>
<dbReference type="Proteomes" id="UP000095283">
    <property type="component" value="Unplaced"/>
</dbReference>
<feature type="domain" description="UmuC" evidence="9">
    <location>
        <begin position="5"/>
        <end position="126"/>
    </location>
</feature>
<sequence>MERLIGLIDMDCFYAQVEQRERPELWNLPVVVVQHARDSTPGGILAVSYEARPYGVKRGMMVPEALLKCPRLNVCFVPQGEYADKADIQKYRDASAEIFEVLNNIDEGIVVERASVDEAFLDMTAVIDRMVLDVGAEVLISKLLENVSSSFPTTHLADGNDQMEAVDHSVYDREKKINNGWMFLVEMT</sequence>
<name>A0A1I7XKH7_HETBA</name>
<dbReference type="InterPro" id="IPR052230">
    <property type="entry name" value="DNA_polymerase_eta"/>
</dbReference>
<dbReference type="GO" id="GO:0003887">
    <property type="term" value="F:DNA-directed DNA polymerase activity"/>
    <property type="evidence" value="ECO:0007669"/>
    <property type="project" value="TreeGrafter"/>
</dbReference>
<dbReference type="SUPFAM" id="SSF56672">
    <property type="entry name" value="DNA/RNA polymerases"/>
    <property type="match status" value="1"/>
</dbReference>
<evidence type="ECO:0000256" key="1">
    <source>
        <dbReference type="ARBA" id="ARBA00004123"/>
    </source>
</evidence>
<keyword evidence="3" id="KW-0548">Nucleotidyltransferase</keyword>
<keyword evidence="10" id="KW-1185">Reference proteome</keyword>
<evidence type="ECO:0000256" key="5">
    <source>
        <dbReference type="ARBA" id="ARBA00022763"/>
    </source>
</evidence>
<dbReference type="Gene3D" id="3.40.1170.60">
    <property type="match status" value="1"/>
</dbReference>
<dbReference type="InterPro" id="IPR043128">
    <property type="entry name" value="Rev_trsase/Diguanyl_cyclase"/>
</dbReference>
<evidence type="ECO:0000259" key="9">
    <source>
        <dbReference type="PROSITE" id="PS50173"/>
    </source>
</evidence>
<keyword evidence="6" id="KW-0460">Magnesium</keyword>
<proteinExistence type="predicted"/>
<dbReference type="PANTHER" id="PTHR45873">
    <property type="entry name" value="DNA POLYMERASE ETA"/>
    <property type="match status" value="1"/>
</dbReference>
<dbReference type="WBParaSite" id="Hba_17819">
    <property type="protein sequence ID" value="Hba_17819"/>
    <property type="gene ID" value="Hba_17819"/>
</dbReference>
<dbReference type="AlphaFoldDB" id="A0A1I7XKH7"/>
<evidence type="ECO:0000256" key="6">
    <source>
        <dbReference type="ARBA" id="ARBA00022842"/>
    </source>
</evidence>
<dbReference type="Gene3D" id="3.30.70.270">
    <property type="match status" value="1"/>
</dbReference>
<evidence type="ECO:0000313" key="10">
    <source>
        <dbReference type="Proteomes" id="UP000095283"/>
    </source>
</evidence>
<evidence type="ECO:0000256" key="3">
    <source>
        <dbReference type="ARBA" id="ARBA00022695"/>
    </source>
</evidence>
<evidence type="ECO:0000256" key="8">
    <source>
        <dbReference type="ARBA" id="ARBA00023242"/>
    </source>
</evidence>
<dbReference type="GO" id="GO:0042276">
    <property type="term" value="P:error-prone translesion synthesis"/>
    <property type="evidence" value="ECO:0007669"/>
    <property type="project" value="TreeGrafter"/>
</dbReference>